<dbReference type="CDD" id="cd11324">
    <property type="entry name" value="AmyAc_Amylosucrase"/>
    <property type="match status" value="1"/>
</dbReference>
<evidence type="ECO:0000313" key="2">
    <source>
        <dbReference type="EMBL" id="TDT17132.1"/>
    </source>
</evidence>
<name>A0A4R7I0S5_9ACTN</name>
<dbReference type="RefSeq" id="WP_133869438.1">
    <property type="nucleotide sequence ID" value="NZ_SOAU01000001.1"/>
</dbReference>
<dbReference type="InterPro" id="IPR045857">
    <property type="entry name" value="O16G_dom_2"/>
</dbReference>
<protein>
    <submittedName>
        <fullName evidence="2">Amylosucrase</fullName>
    </submittedName>
</protein>
<proteinExistence type="predicted"/>
<dbReference type="GO" id="GO:0047669">
    <property type="term" value="F:amylosucrase activity"/>
    <property type="evidence" value="ECO:0007669"/>
    <property type="project" value="InterPro"/>
</dbReference>
<dbReference type="AlphaFoldDB" id="A0A4R7I0S5"/>
<evidence type="ECO:0000259" key="1">
    <source>
        <dbReference type="SMART" id="SM00642"/>
    </source>
</evidence>
<dbReference type="Proteomes" id="UP000294558">
    <property type="component" value="Unassembled WGS sequence"/>
</dbReference>
<dbReference type="Gene3D" id="1.10.1740.10">
    <property type="match status" value="1"/>
</dbReference>
<feature type="domain" description="Glycosyl hydrolase family 13 catalytic" evidence="1">
    <location>
        <begin position="71"/>
        <end position="507"/>
    </location>
</feature>
<organism evidence="2 3">
    <name type="scientific">Ilumatobacter fluminis</name>
    <dbReference type="NCBI Taxonomy" id="467091"/>
    <lineage>
        <taxon>Bacteria</taxon>
        <taxon>Bacillati</taxon>
        <taxon>Actinomycetota</taxon>
        <taxon>Acidimicrobiia</taxon>
        <taxon>Acidimicrobiales</taxon>
        <taxon>Ilumatobacteraceae</taxon>
        <taxon>Ilumatobacter</taxon>
    </lineage>
</organism>
<dbReference type="OrthoDB" id="9043248at2"/>
<accession>A0A4R7I0S5</accession>
<keyword evidence="3" id="KW-1185">Reference proteome</keyword>
<dbReference type="Gene3D" id="3.20.20.80">
    <property type="entry name" value="Glycosidases"/>
    <property type="match status" value="1"/>
</dbReference>
<comment type="caution">
    <text evidence="2">The sequence shown here is derived from an EMBL/GenBank/DDBJ whole genome shotgun (WGS) entry which is preliminary data.</text>
</comment>
<dbReference type="GO" id="GO:0005975">
    <property type="term" value="P:carbohydrate metabolic process"/>
    <property type="evidence" value="ECO:0007669"/>
    <property type="project" value="InterPro"/>
</dbReference>
<dbReference type="Pfam" id="PF00128">
    <property type="entry name" value="Alpha-amylase"/>
    <property type="match status" value="1"/>
</dbReference>
<sequence length="618" mass="69214">MNRSDLVRTWLPDLRAAVAGLYPDQVDDVVDRLVERSSRAADERADELVQRDHRRLIDQAWYQSNQRVGYMAYLDRFAGDLRGVADRIPYLTELGVDTVHFLSVLEPRDGENDGGYAIRDYLSPDPRLGTPADLRDMIHGLHANGIDLCLDFVMNHTSDDHEWAVAARNGSAYHRGLYRMYPDRTEPDRWEQGLPEVFPDMAPGNFTWDDTLQQWVWTTFREFQWDLDYSNPDVLVEVAGIALELANLGVDILRLDAVAFTWKRLGTNCQNQPEAHLIAQALRATVAMAAPATILLAEAIVAPTDLVGYLGRHDLERRECELAYHNQLMVQGWSMIATRRADLALRSLSQLPDHPGRTTWFTYVRCHDDIGWAIDDDDALAVGVTGSGHRAFLAEFFRGDFPTSFALGTPFGVNEAAGDERTSGMAATLAGVTSALRDGDAAALSHAIDRVILLYSIAFGWGGIPIIYMGDELCQADDPSWRTDPERRHDTRWAHRPTFDDDLAALRNDPSTCTGQIWARIRDLVEIRRSAGVFDDVDTVSRPFDTGNVHVFGWRRDNPRWGTMIGLANVGETAVTVTNRPVELAHDLLAPNDPDPWLLRPLQVRWLADPGPLATSPS</sequence>
<dbReference type="SMART" id="SM00642">
    <property type="entry name" value="Aamy"/>
    <property type="match status" value="1"/>
</dbReference>
<dbReference type="PANTHER" id="PTHR10357">
    <property type="entry name" value="ALPHA-AMYLASE FAMILY MEMBER"/>
    <property type="match status" value="1"/>
</dbReference>
<dbReference type="Gene3D" id="3.90.400.10">
    <property type="entry name" value="Oligo-1,6-glucosidase, Domain 2"/>
    <property type="match status" value="1"/>
</dbReference>
<dbReference type="PANTHER" id="PTHR10357:SF213">
    <property type="entry name" value="ALPHA AMYLASE CATALYTIC REGION"/>
    <property type="match status" value="1"/>
</dbReference>
<dbReference type="SUPFAM" id="SSF51445">
    <property type="entry name" value="(Trans)glycosidases"/>
    <property type="match status" value="1"/>
</dbReference>
<evidence type="ECO:0000313" key="3">
    <source>
        <dbReference type="Proteomes" id="UP000294558"/>
    </source>
</evidence>
<gene>
    <name evidence="2" type="ORF">BDK89_2737</name>
</gene>
<dbReference type="InterPro" id="IPR044077">
    <property type="entry name" value="Amylosucrase"/>
</dbReference>
<reference evidence="2 3" key="1">
    <citation type="submission" date="2019-03" db="EMBL/GenBank/DDBJ databases">
        <title>Sequencing the genomes of 1000 actinobacteria strains.</title>
        <authorList>
            <person name="Klenk H.-P."/>
        </authorList>
    </citation>
    <scope>NUCLEOTIDE SEQUENCE [LARGE SCALE GENOMIC DNA]</scope>
    <source>
        <strain evidence="2 3">DSM 18936</strain>
    </source>
</reference>
<dbReference type="EMBL" id="SOAU01000001">
    <property type="protein sequence ID" value="TDT17132.1"/>
    <property type="molecule type" value="Genomic_DNA"/>
</dbReference>
<dbReference type="InterPro" id="IPR017853">
    <property type="entry name" value="GH"/>
</dbReference>
<dbReference type="InterPro" id="IPR006047">
    <property type="entry name" value="GH13_cat_dom"/>
</dbReference>